<evidence type="ECO:0000313" key="3">
    <source>
        <dbReference type="EMBL" id="KAF9070531.1"/>
    </source>
</evidence>
<reference evidence="3" key="1">
    <citation type="submission" date="2020-11" db="EMBL/GenBank/DDBJ databases">
        <authorList>
            <consortium name="DOE Joint Genome Institute"/>
            <person name="Ahrendt S."/>
            <person name="Riley R."/>
            <person name="Andreopoulos W."/>
            <person name="Labutti K."/>
            <person name="Pangilinan J."/>
            <person name="Ruiz-Duenas F.J."/>
            <person name="Barrasa J.M."/>
            <person name="Sanchez-Garcia M."/>
            <person name="Camarero S."/>
            <person name="Miyauchi S."/>
            <person name="Serrano A."/>
            <person name="Linde D."/>
            <person name="Babiker R."/>
            <person name="Drula E."/>
            <person name="Ayuso-Fernandez I."/>
            <person name="Pacheco R."/>
            <person name="Padilla G."/>
            <person name="Ferreira P."/>
            <person name="Barriuso J."/>
            <person name="Kellner H."/>
            <person name="Castanera R."/>
            <person name="Alfaro M."/>
            <person name="Ramirez L."/>
            <person name="Pisabarro A.G."/>
            <person name="Kuo A."/>
            <person name="Tritt A."/>
            <person name="Lipzen A."/>
            <person name="He G."/>
            <person name="Yan M."/>
            <person name="Ng V."/>
            <person name="Cullen D."/>
            <person name="Martin F."/>
            <person name="Rosso M.-N."/>
            <person name="Henrissat B."/>
            <person name="Hibbett D."/>
            <person name="Martinez A.T."/>
            <person name="Grigoriev I.V."/>
        </authorList>
    </citation>
    <scope>NUCLEOTIDE SEQUENCE</scope>
    <source>
        <strain evidence="3">AH 40177</strain>
    </source>
</reference>
<keyword evidence="4" id="KW-1185">Reference proteome</keyword>
<sequence>MVKVKKSLTAGSVHTLLYSTPKDSFSSFSMLITPYIHYFGLVSIAALVSVVHAMPTPLVAPSLPVIDITVRSPVKHLDKKLVGRNEGTAAWNALVRITVLDEEDLTRIYDGTFTTGTRGLITEIINRALADRHYEPKDLRYMNELHAKKRGTKDSIFFVVETQNGRCSGTWPCVGRRKKNTRKGVPAWKSFYQINDHTKDVPTRIRLEGDDHDWEWVEVEPEFKGSFSQKFRAGWSKLKGKIEKVNDEQNRILKAAEEAAEAARKQKKKKNTRKPDQGGRSPKKQRVEGGGLDEQASGATTSVTLSSPPEGLQQNPNSRHPGGNSENKKGEHGSQAPGVTTPVTPSSPPPGNVVSESRHEMAVQSSTEPPKLSVAWLLNPILSEKT</sequence>
<keyword evidence="2" id="KW-0472">Membrane</keyword>
<protein>
    <submittedName>
        <fullName evidence="3">Uncharacterized protein</fullName>
    </submittedName>
</protein>
<feature type="region of interest" description="Disordered" evidence="1">
    <location>
        <begin position="257"/>
        <end position="372"/>
    </location>
</feature>
<evidence type="ECO:0000313" key="4">
    <source>
        <dbReference type="Proteomes" id="UP000772434"/>
    </source>
</evidence>
<proteinExistence type="predicted"/>
<feature type="transmembrane region" description="Helical" evidence="2">
    <location>
        <begin position="35"/>
        <end position="54"/>
    </location>
</feature>
<dbReference type="AlphaFoldDB" id="A0A9P5U906"/>
<evidence type="ECO:0000256" key="2">
    <source>
        <dbReference type="SAM" id="Phobius"/>
    </source>
</evidence>
<name>A0A9P5U906_9AGAR</name>
<keyword evidence="2" id="KW-1133">Transmembrane helix</keyword>
<dbReference type="EMBL" id="JADNRY010000039">
    <property type="protein sequence ID" value="KAF9070531.1"/>
    <property type="molecule type" value="Genomic_DNA"/>
</dbReference>
<gene>
    <name evidence="3" type="ORF">BDP27DRAFT_1323425</name>
</gene>
<keyword evidence="2" id="KW-0812">Transmembrane</keyword>
<organism evidence="3 4">
    <name type="scientific">Rhodocollybia butyracea</name>
    <dbReference type="NCBI Taxonomy" id="206335"/>
    <lineage>
        <taxon>Eukaryota</taxon>
        <taxon>Fungi</taxon>
        <taxon>Dikarya</taxon>
        <taxon>Basidiomycota</taxon>
        <taxon>Agaricomycotina</taxon>
        <taxon>Agaricomycetes</taxon>
        <taxon>Agaricomycetidae</taxon>
        <taxon>Agaricales</taxon>
        <taxon>Marasmiineae</taxon>
        <taxon>Omphalotaceae</taxon>
        <taxon>Rhodocollybia</taxon>
    </lineage>
</organism>
<evidence type="ECO:0000256" key="1">
    <source>
        <dbReference type="SAM" id="MobiDB-lite"/>
    </source>
</evidence>
<accession>A0A9P5U906</accession>
<feature type="compositionally biased region" description="Polar residues" evidence="1">
    <location>
        <begin position="297"/>
        <end position="318"/>
    </location>
</feature>
<dbReference type="Proteomes" id="UP000772434">
    <property type="component" value="Unassembled WGS sequence"/>
</dbReference>
<comment type="caution">
    <text evidence="3">The sequence shown here is derived from an EMBL/GenBank/DDBJ whole genome shotgun (WGS) entry which is preliminary data.</text>
</comment>